<dbReference type="PROSITE" id="PS00108">
    <property type="entry name" value="PROTEIN_KINASE_ST"/>
    <property type="match status" value="1"/>
</dbReference>
<dbReference type="Gene3D" id="3.30.430.20">
    <property type="entry name" value="Gnk2 domain, C-X8-C-X2-C motif"/>
    <property type="match status" value="4"/>
</dbReference>
<evidence type="ECO:0000256" key="2">
    <source>
        <dbReference type="ARBA" id="ARBA00022527"/>
    </source>
</evidence>
<dbReference type="InterPro" id="IPR038408">
    <property type="entry name" value="GNK2_sf"/>
</dbReference>
<feature type="domain" description="Protein kinase" evidence="15">
    <location>
        <begin position="570"/>
        <end position="844"/>
    </location>
</feature>
<organism evidence="17 18">
    <name type="scientific">Vitis vinifera</name>
    <name type="common">Grape</name>
    <dbReference type="NCBI Taxonomy" id="29760"/>
    <lineage>
        <taxon>Eukaryota</taxon>
        <taxon>Viridiplantae</taxon>
        <taxon>Streptophyta</taxon>
        <taxon>Embryophyta</taxon>
        <taxon>Tracheophyta</taxon>
        <taxon>Spermatophyta</taxon>
        <taxon>Magnoliopsida</taxon>
        <taxon>eudicotyledons</taxon>
        <taxon>Gunneridae</taxon>
        <taxon>Pentapetalae</taxon>
        <taxon>rosids</taxon>
        <taxon>Vitales</taxon>
        <taxon>Vitaceae</taxon>
        <taxon>Viteae</taxon>
        <taxon>Vitis</taxon>
    </lineage>
</organism>
<keyword evidence="3" id="KW-0808">Transferase</keyword>
<dbReference type="InterPro" id="IPR008271">
    <property type="entry name" value="Ser/Thr_kinase_AS"/>
</dbReference>
<proteinExistence type="predicted"/>
<evidence type="ECO:0000256" key="10">
    <source>
        <dbReference type="ARBA" id="ARBA00022989"/>
    </source>
</evidence>
<keyword evidence="18" id="KW-1185">Reference proteome</keyword>
<dbReference type="SUPFAM" id="SSF56112">
    <property type="entry name" value="Protein kinase-like (PK-like)"/>
    <property type="match status" value="2"/>
</dbReference>
<accession>A0ABY9CYE0</accession>
<dbReference type="CDD" id="cd23509">
    <property type="entry name" value="Gnk2-like"/>
    <property type="match status" value="4"/>
</dbReference>
<keyword evidence="9" id="KW-0067">ATP-binding</keyword>
<feature type="domain" description="Gnk2-homologous" evidence="16">
    <location>
        <begin position="366"/>
        <end position="469"/>
    </location>
</feature>
<evidence type="ECO:0000256" key="1">
    <source>
        <dbReference type="ARBA" id="ARBA00004167"/>
    </source>
</evidence>
<evidence type="ECO:0008006" key="19">
    <source>
        <dbReference type="Google" id="ProtNLM"/>
    </source>
</evidence>
<evidence type="ECO:0000256" key="11">
    <source>
        <dbReference type="ARBA" id="ARBA00023136"/>
    </source>
</evidence>
<feature type="transmembrane region" description="Helical" evidence="14">
    <location>
        <begin position="509"/>
        <end position="531"/>
    </location>
</feature>
<keyword evidence="5" id="KW-0732">Signal</keyword>
<keyword evidence="10 14" id="KW-1133">Transmembrane helix</keyword>
<dbReference type="Pfam" id="PF07714">
    <property type="entry name" value="PK_Tyr_Ser-Thr"/>
    <property type="match status" value="1"/>
</dbReference>
<keyword evidence="13" id="KW-0325">Glycoprotein</keyword>
<keyword evidence="6" id="KW-0677">Repeat</keyword>
<dbReference type="Gene3D" id="1.10.510.10">
    <property type="entry name" value="Transferase(Phosphotransferase) domain 1"/>
    <property type="match status" value="1"/>
</dbReference>
<dbReference type="Proteomes" id="UP001227230">
    <property type="component" value="Chromosome 12"/>
</dbReference>
<keyword evidence="7" id="KW-0547">Nucleotide-binding</keyword>
<gene>
    <name evidence="17" type="ORF">VitviT2T_017943</name>
</gene>
<dbReference type="InterPro" id="IPR000719">
    <property type="entry name" value="Prot_kinase_dom"/>
</dbReference>
<feature type="domain" description="Gnk2-homologous" evidence="16">
    <location>
        <begin position="258"/>
        <end position="360"/>
    </location>
</feature>
<evidence type="ECO:0000256" key="4">
    <source>
        <dbReference type="ARBA" id="ARBA00022692"/>
    </source>
</evidence>
<evidence type="ECO:0000313" key="17">
    <source>
        <dbReference type="EMBL" id="WJZ99504.1"/>
    </source>
</evidence>
<evidence type="ECO:0000256" key="12">
    <source>
        <dbReference type="ARBA" id="ARBA00023170"/>
    </source>
</evidence>
<evidence type="ECO:0000256" key="3">
    <source>
        <dbReference type="ARBA" id="ARBA00022679"/>
    </source>
</evidence>
<evidence type="ECO:0000256" key="7">
    <source>
        <dbReference type="ARBA" id="ARBA00022741"/>
    </source>
</evidence>
<dbReference type="PROSITE" id="PS50011">
    <property type="entry name" value="PROTEIN_KINASE_DOM"/>
    <property type="match status" value="1"/>
</dbReference>
<dbReference type="InterPro" id="IPR002902">
    <property type="entry name" value="GNK2"/>
</dbReference>
<dbReference type="InterPro" id="IPR001245">
    <property type="entry name" value="Ser-Thr/Tyr_kinase_cat_dom"/>
</dbReference>
<dbReference type="PROSITE" id="PS51473">
    <property type="entry name" value="GNK2"/>
    <property type="match status" value="4"/>
</dbReference>
<keyword evidence="8" id="KW-0418">Kinase</keyword>
<evidence type="ECO:0000256" key="14">
    <source>
        <dbReference type="SAM" id="Phobius"/>
    </source>
</evidence>
<dbReference type="CDD" id="cd14066">
    <property type="entry name" value="STKc_IRAK"/>
    <property type="match status" value="1"/>
</dbReference>
<comment type="subcellular location">
    <subcellularLocation>
        <location evidence="1">Membrane</location>
        <topology evidence="1">Single-pass membrane protein</topology>
    </subcellularLocation>
</comment>
<evidence type="ECO:0000259" key="16">
    <source>
        <dbReference type="PROSITE" id="PS51473"/>
    </source>
</evidence>
<keyword evidence="4 14" id="KW-0812">Transmembrane</keyword>
<dbReference type="EMBL" id="CP126659">
    <property type="protein sequence ID" value="WJZ99504.1"/>
    <property type="molecule type" value="Genomic_DNA"/>
</dbReference>
<dbReference type="InterPro" id="IPR011009">
    <property type="entry name" value="Kinase-like_dom_sf"/>
</dbReference>
<reference evidence="17 18" key="1">
    <citation type="journal article" date="2023" name="Hortic Res">
        <title>The complete reference genome for grapevine (Vitis vinifera L.) genetics and breeding.</title>
        <authorList>
            <person name="Shi X."/>
            <person name="Cao S."/>
            <person name="Wang X."/>
            <person name="Huang S."/>
            <person name="Wang Y."/>
            <person name="Liu Z."/>
            <person name="Liu W."/>
            <person name="Leng X."/>
            <person name="Peng Y."/>
            <person name="Wang N."/>
            <person name="Wang Y."/>
            <person name="Ma Z."/>
            <person name="Xu X."/>
            <person name="Zhang F."/>
            <person name="Xue H."/>
            <person name="Zhong H."/>
            <person name="Wang Y."/>
            <person name="Zhang K."/>
            <person name="Velt A."/>
            <person name="Avia K."/>
            <person name="Holtgrawe D."/>
            <person name="Grimplet J."/>
            <person name="Matus J.T."/>
            <person name="Ware D."/>
            <person name="Wu X."/>
            <person name="Wang H."/>
            <person name="Liu C."/>
            <person name="Fang Y."/>
            <person name="Rustenholz C."/>
            <person name="Cheng Z."/>
            <person name="Xiao H."/>
            <person name="Zhou Y."/>
        </authorList>
    </citation>
    <scope>NUCLEOTIDE SEQUENCE [LARGE SCALE GENOMIC DNA]</scope>
    <source>
        <strain evidence="18">cv. Pinot noir / PN40024</strain>
        <tissue evidence="17">Leaf</tissue>
    </source>
</reference>
<dbReference type="Gene3D" id="3.30.200.20">
    <property type="entry name" value="Phosphorylase Kinase, domain 1"/>
    <property type="match status" value="2"/>
</dbReference>
<name>A0ABY9CYE0_VITVI</name>
<evidence type="ECO:0000256" key="13">
    <source>
        <dbReference type="ARBA" id="ARBA00023180"/>
    </source>
</evidence>
<evidence type="ECO:0000256" key="5">
    <source>
        <dbReference type="ARBA" id="ARBA00022729"/>
    </source>
</evidence>
<evidence type="ECO:0000256" key="9">
    <source>
        <dbReference type="ARBA" id="ARBA00022840"/>
    </source>
</evidence>
<protein>
    <recommendedName>
        <fullName evidence="19">Cysteine-rich receptor-like protein kinase 25</fullName>
    </recommendedName>
</protein>
<feature type="domain" description="Gnk2-homologous" evidence="16">
    <location>
        <begin position="897"/>
        <end position="999"/>
    </location>
</feature>
<evidence type="ECO:0000256" key="6">
    <source>
        <dbReference type="ARBA" id="ARBA00022737"/>
    </source>
</evidence>
<feature type="domain" description="Gnk2-homologous" evidence="16">
    <location>
        <begin position="1004"/>
        <end position="1109"/>
    </location>
</feature>
<keyword evidence="12" id="KW-0675">Receptor</keyword>
<dbReference type="PANTHER" id="PTHR27002">
    <property type="entry name" value="RECEPTOR-LIKE SERINE/THREONINE-PROTEIN KINASE SD1-8"/>
    <property type="match status" value="1"/>
</dbReference>
<dbReference type="Pfam" id="PF01657">
    <property type="entry name" value="Stress-antifung"/>
    <property type="match status" value="4"/>
</dbReference>
<sequence length="1112" mass="122832">MELIDPVVREYCPITEVMRCIHIGLLCVQEDPADRPITALVVIMVSSDSPTLPLPQPLPPSVAHRAEPQKTAVELDAPTMGSVESNVRIVTINEIIVSELDSRCYLKSYIDNVRHSDSVHEDSNTSMDSLLFDLKTLKAATKIFSDEYKLGHGGFGPVYKGELPDGREIAVKRLSSSSGQGLEELRTEVTLVTKLLHRNLAWQQWANGTAQDLVDPALADQFPIHEVLTCIQIGLLCIQADAADRPSMSEIVLMLTQAQVYVYCDAATNYTSGSVYEKNLNLVLTSLAASASITGFNMTTAGQDPDVAYGLIQCRPDISKGDCQTWSSTSAVEISQRCPNQREAFIQYDNCSLHYSDWRFFSTVNSVPRIVLLNAHNVTNPVLFNDQLESLFENLSSHAASNPSLFAVGSILYTGSTNIYGMMQCTRDLTENNCLGCLQDIRKYIPSDGSQGGQVISLSCSLRYEISPFFLLPPPPPPIRVASPPPPFLGGNSTPTGTSDGENQTLRTIVIVAIPVAIACVVSIICGCFLWRTRRKIKKISFDGVYEGSNTSTESLLIDLTTLKVATRNFSDECKLGEGGFGPVYKGELSDGREIAVKRLSSTSGQGLEELTTEVMLVTKLLHKNLVKLLGFCLEEEEKLLVYEYLPNGSLDKILFDHSRRFSLEWERRYKIIVGIARGLLYLHEDSQLRIIHRDMKASNILLDEHMNPKISDFGLARLFHGSQTQGNTNRIAGTCGYMAPEYAKNGHFSTKSDAYSFGILVLEVVAGQKNSGFHNSVNLQNLAWQHWANGTALDLVDPRLGDQWPRHEVLECIQTGLLCIQEVAADRPSMSEIVLMLSSHTITTPVPLHPPVLAGSRNFESSETMDATKFDQYNRKAMQQSVNDVAISELTPLGVDPLFHFCTGSEKFIDNGPYETNLNKLMDSLQILAPPTGFGKASVGLNADRSNGLALCRPDVSNTDCKACVTEASTEILKRCPDYKAAIIWYDNCLLKYSNMDFFGQVDHQKFYSFNEKNVSNPASFNQKTRELLSRLVEEAFVAPNMYATGEVDLEESKKLYGLVQCTRDLSTIDCKQCLDDAVSEVPNCCDGKEGGRVATGSCNIRYETYPFVKS</sequence>
<evidence type="ECO:0000259" key="15">
    <source>
        <dbReference type="PROSITE" id="PS50011"/>
    </source>
</evidence>
<dbReference type="SMART" id="SM00220">
    <property type="entry name" value="S_TKc"/>
    <property type="match status" value="1"/>
</dbReference>
<evidence type="ECO:0000256" key="8">
    <source>
        <dbReference type="ARBA" id="ARBA00022777"/>
    </source>
</evidence>
<keyword evidence="2" id="KW-0723">Serine/threonine-protein kinase</keyword>
<keyword evidence="11 14" id="KW-0472">Membrane</keyword>
<dbReference type="PANTHER" id="PTHR27002:SF1040">
    <property type="entry name" value="OS07G0538400 PROTEIN"/>
    <property type="match status" value="1"/>
</dbReference>
<evidence type="ECO:0000313" key="18">
    <source>
        <dbReference type="Proteomes" id="UP001227230"/>
    </source>
</evidence>